<evidence type="ECO:0000256" key="8">
    <source>
        <dbReference type="PROSITE-ProRule" id="PRU00282"/>
    </source>
</evidence>
<keyword evidence="3 9" id="KW-0813">Transport</keyword>
<feature type="repeat" description="Solcar" evidence="8">
    <location>
        <begin position="208"/>
        <end position="304"/>
    </location>
</feature>
<organism evidence="11 12">
    <name type="scientific">Denticeps clupeoides</name>
    <name type="common">denticle herring</name>
    <dbReference type="NCBI Taxonomy" id="299321"/>
    <lineage>
        <taxon>Eukaryota</taxon>
        <taxon>Metazoa</taxon>
        <taxon>Chordata</taxon>
        <taxon>Craniata</taxon>
        <taxon>Vertebrata</taxon>
        <taxon>Euteleostomi</taxon>
        <taxon>Actinopterygii</taxon>
        <taxon>Neopterygii</taxon>
        <taxon>Teleostei</taxon>
        <taxon>Clupei</taxon>
        <taxon>Clupeiformes</taxon>
        <taxon>Denticipitoidei</taxon>
        <taxon>Denticipitidae</taxon>
        <taxon>Denticeps</taxon>
    </lineage>
</organism>
<dbReference type="GO" id="GO:0080122">
    <property type="term" value="F:AMP transmembrane transporter activity"/>
    <property type="evidence" value="ECO:0007669"/>
    <property type="project" value="TreeGrafter"/>
</dbReference>
<evidence type="ECO:0000256" key="3">
    <source>
        <dbReference type="ARBA" id="ARBA00022448"/>
    </source>
</evidence>
<dbReference type="PANTHER" id="PTHR45939">
    <property type="entry name" value="PEROXISOMAL MEMBRANE PROTEIN PMP34-RELATED"/>
    <property type="match status" value="1"/>
</dbReference>
<dbReference type="Pfam" id="PF00153">
    <property type="entry name" value="Mito_carr"/>
    <property type="match status" value="3"/>
</dbReference>
<dbReference type="InterPro" id="IPR023395">
    <property type="entry name" value="MCP_dom_sf"/>
</dbReference>
<evidence type="ECO:0000313" key="11">
    <source>
        <dbReference type="Ensembl" id="ENSDCDP00010024875.1"/>
    </source>
</evidence>
<dbReference type="Gene3D" id="1.50.40.10">
    <property type="entry name" value="Mitochondrial carrier domain"/>
    <property type="match status" value="2"/>
</dbReference>
<keyword evidence="12" id="KW-1185">Reference proteome</keyword>
<reference evidence="11 12" key="1">
    <citation type="submission" date="2020-06" db="EMBL/GenBank/DDBJ databases">
        <authorList>
            <consortium name="Wellcome Sanger Institute Data Sharing"/>
        </authorList>
    </citation>
    <scope>NUCLEOTIDE SEQUENCE [LARGE SCALE GENOMIC DNA]</scope>
</reference>
<feature type="repeat" description="Solcar" evidence="8">
    <location>
        <begin position="106"/>
        <end position="199"/>
    </location>
</feature>
<evidence type="ECO:0000256" key="9">
    <source>
        <dbReference type="RuleBase" id="RU000488"/>
    </source>
</evidence>
<reference evidence="11" key="2">
    <citation type="submission" date="2025-08" db="UniProtKB">
        <authorList>
            <consortium name="Ensembl"/>
        </authorList>
    </citation>
    <scope>IDENTIFICATION</scope>
</reference>
<dbReference type="FunFam" id="1.50.40.10:FF:000047">
    <property type="entry name" value="peroxisomal membrane protein PMP34 isoform X2"/>
    <property type="match status" value="1"/>
</dbReference>
<reference evidence="11" key="3">
    <citation type="submission" date="2025-09" db="UniProtKB">
        <authorList>
            <consortium name="Ensembl"/>
        </authorList>
    </citation>
    <scope>IDENTIFICATION</scope>
</reference>
<feature type="transmembrane region" description="Helical" evidence="10">
    <location>
        <begin position="12"/>
        <end position="35"/>
    </location>
</feature>
<evidence type="ECO:0000313" key="12">
    <source>
        <dbReference type="Proteomes" id="UP000694580"/>
    </source>
</evidence>
<evidence type="ECO:0008006" key="13">
    <source>
        <dbReference type="Google" id="ProtNLM"/>
    </source>
</evidence>
<dbReference type="GO" id="GO:0015230">
    <property type="term" value="F:FAD transmembrane transporter activity"/>
    <property type="evidence" value="ECO:0007669"/>
    <property type="project" value="TreeGrafter"/>
</dbReference>
<protein>
    <recommendedName>
        <fullName evidence="13">Peroxisomal membrane protein PMP34</fullName>
    </recommendedName>
</protein>
<keyword evidence="6 10" id="KW-1133">Transmembrane helix</keyword>
<evidence type="ECO:0000256" key="7">
    <source>
        <dbReference type="ARBA" id="ARBA00023136"/>
    </source>
</evidence>
<dbReference type="GO" id="GO:0044610">
    <property type="term" value="F:FMN transmembrane transporter activity"/>
    <property type="evidence" value="ECO:0007669"/>
    <property type="project" value="TreeGrafter"/>
</dbReference>
<feature type="transmembrane region" description="Helical" evidence="10">
    <location>
        <begin position="289"/>
        <end position="311"/>
    </location>
</feature>
<proteinExistence type="inferred from homology"/>
<evidence type="ECO:0000256" key="4">
    <source>
        <dbReference type="ARBA" id="ARBA00022692"/>
    </source>
</evidence>
<name>A0AAY4BVB5_9TELE</name>
<evidence type="ECO:0000256" key="10">
    <source>
        <dbReference type="SAM" id="Phobius"/>
    </source>
</evidence>
<dbReference type="AlphaFoldDB" id="A0AAY4BVB5"/>
<dbReference type="GO" id="GO:0015217">
    <property type="term" value="F:ADP transmembrane transporter activity"/>
    <property type="evidence" value="ECO:0007669"/>
    <property type="project" value="TreeGrafter"/>
</dbReference>
<comment type="subcellular location">
    <subcellularLocation>
        <location evidence="1">Membrane</location>
        <topology evidence="1">Multi-pass membrane protein</topology>
    </subcellularLocation>
</comment>
<dbReference type="GO" id="GO:0005778">
    <property type="term" value="C:peroxisomal membrane"/>
    <property type="evidence" value="ECO:0007669"/>
    <property type="project" value="TreeGrafter"/>
</dbReference>
<dbReference type="GO" id="GO:0005347">
    <property type="term" value="F:ATP transmembrane transporter activity"/>
    <property type="evidence" value="ECO:0007669"/>
    <property type="project" value="TreeGrafter"/>
</dbReference>
<accession>A0AAY4BVB5</accession>
<gene>
    <name evidence="11" type="primary">slc25a17</name>
</gene>
<evidence type="ECO:0000256" key="6">
    <source>
        <dbReference type="ARBA" id="ARBA00022989"/>
    </source>
</evidence>
<evidence type="ECO:0000256" key="2">
    <source>
        <dbReference type="ARBA" id="ARBA00006375"/>
    </source>
</evidence>
<keyword evidence="7 8" id="KW-0472">Membrane</keyword>
<dbReference type="InterPro" id="IPR052217">
    <property type="entry name" value="Mito/Peroxisomal_Carrier"/>
</dbReference>
<dbReference type="RefSeq" id="XP_028842446.1">
    <property type="nucleotide sequence ID" value="XM_028986613.1"/>
</dbReference>
<feature type="transmembrane region" description="Helical" evidence="10">
    <location>
        <begin position="74"/>
        <end position="92"/>
    </location>
</feature>
<dbReference type="PANTHER" id="PTHR45939:SF4">
    <property type="entry name" value="PEROXISOMAL MEMBRANE PROTEIN PMP34"/>
    <property type="match status" value="1"/>
</dbReference>
<dbReference type="GO" id="GO:0015228">
    <property type="term" value="F:coenzyme A transmembrane transporter activity"/>
    <property type="evidence" value="ECO:0007669"/>
    <property type="project" value="TreeGrafter"/>
</dbReference>
<dbReference type="Proteomes" id="UP000694580">
    <property type="component" value="Chromosome 7"/>
</dbReference>
<feature type="transmembrane region" description="Helical" evidence="10">
    <location>
        <begin position="259"/>
        <end position="277"/>
    </location>
</feature>
<dbReference type="SUPFAM" id="SSF103506">
    <property type="entry name" value="Mitochondrial carrier"/>
    <property type="match status" value="1"/>
</dbReference>
<dbReference type="GeneID" id="114794204"/>
<dbReference type="PROSITE" id="PS50920">
    <property type="entry name" value="SOLCAR"/>
    <property type="match status" value="3"/>
</dbReference>
<dbReference type="GeneTree" id="ENSGT00920000149129"/>
<dbReference type="GO" id="GO:0051724">
    <property type="term" value="F:NAD transmembrane transporter activity"/>
    <property type="evidence" value="ECO:0007669"/>
    <property type="project" value="TreeGrafter"/>
</dbReference>
<sequence>MASDGVKFAQVFSYESLVHAVAGAAGGVAAMSVFYPLDTARLRLQVDEKRTSRSTPAILAEIVKEEGLLAPYRGWFPVICSLCCSNFVYFYCFHSLKASWLHGQRVTAGKDLAAGVMAGVVNVLVTTPLWVVNTRLKLQGAKFRNADIRPTDYEGIVDAFVRIVQDEGAGALWNGTFPSLLLVLNPAVQFMIYEGLKRQLRRGLLRELSSTEVFLIGAVAKAVATTATYPLQTAQSILRFGGHRAAAARGSRLLSGLRGVAYLLVSRVRTYGVLGLFKGLEAKLLQTVLTAALMFLIYENIASATFSIMGVKRPLARR</sequence>
<evidence type="ECO:0000256" key="1">
    <source>
        <dbReference type="ARBA" id="ARBA00004141"/>
    </source>
</evidence>
<dbReference type="Ensembl" id="ENSDCDT00010030875.1">
    <property type="protein sequence ID" value="ENSDCDP00010024875.1"/>
    <property type="gene ID" value="ENSDCDG00010015875.1"/>
</dbReference>
<feature type="transmembrane region" description="Helical" evidence="10">
    <location>
        <begin position="112"/>
        <end position="132"/>
    </location>
</feature>
<keyword evidence="5" id="KW-0677">Repeat</keyword>
<dbReference type="InterPro" id="IPR018108">
    <property type="entry name" value="MCP_transmembrane"/>
</dbReference>
<evidence type="ECO:0000256" key="5">
    <source>
        <dbReference type="ARBA" id="ARBA00022737"/>
    </source>
</evidence>
<feature type="repeat" description="Solcar" evidence="8">
    <location>
        <begin position="14"/>
        <end position="99"/>
    </location>
</feature>
<comment type="similarity">
    <text evidence="2 9">Belongs to the mitochondrial carrier (TC 2.A.29) family.</text>
</comment>
<keyword evidence="4 8" id="KW-0812">Transmembrane</keyword>